<evidence type="ECO:0000313" key="2">
    <source>
        <dbReference type="Proteomes" id="UP000783742"/>
    </source>
</evidence>
<sequence length="459" mass="50110">MNNKYDRATRQEGLDLFKGLNTGNYAQAGAPADRVGGSVLIPESLESTMRNITFSEENLKLWKQIPKLNANSTVEQYNVVSDYGVGATAFARETSAGRDTSSVLSRELAKVKFLTTTRSVTQVLNTVAQVENAEAMEINNGIKFLLGQAEENLFYGDSKLAVEGEEGLEWDGLLNQVHKENHIDLKGEGLSDKVLNRAGEIILNNYGTPSKAYMPIGAAALFSENFYPEQRALMNVAPGTITAGTVVTQFNSIGGTVDVEPDVFMRRGVTPLRKDKPAIGQAPTPPTVTTADDEKVADFKEGTYKYAIVAVNELGETAPIMVQAPVAKAAESAKKAVKLTIKNDASQTVPAEFYIIYRTRENADEYFEIARVGAKTQEPNGETTFIDDNSKIPGTGNVIIGDFRTSDTVAFKQLADVFKIDYAMVSPVKRFGIFLYGTPIVYAPKKFVVLHNVDVKRGF</sequence>
<keyword evidence="2" id="KW-1185">Reference proteome</keyword>
<gene>
    <name evidence="1" type="ORF">KQI68_06665</name>
</gene>
<comment type="caution">
    <text evidence="1">The sequence shown here is derived from an EMBL/GenBank/DDBJ whole genome shotgun (WGS) entry which is preliminary data.</text>
</comment>
<evidence type="ECO:0008006" key="3">
    <source>
        <dbReference type="Google" id="ProtNLM"/>
    </source>
</evidence>
<name>A0ABS6FH78_9FIRM</name>
<evidence type="ECO:0000313" key="1">
    <source>
        <dbReference type="EMBL" id="MBU5669520.1"/>
    </source>
</evidence>
<accession>A0ABS6FH78</accession>
<dbReference type="EMBL" id="JAHLQO010000004">
    <property type="protein sequence ID" value="MBU5669520.1"/>
    <property type="molecule type" value="Genomic_DNA"/>
</dbReference>
<dbReference type="RefSeq" id="WP_216549351.1">
    <property type="nucleotide sequence ID" value="NZ_JAHLQO010000004.1"/>
</dbReference>
<organism evidence="1 2">
    <name type="scientific">Peptoniphilus ovalis</name>
    <dbReference type="NCBI Taxonomy" id="2841503"/>
    <lineage>
        <taxon>Bacteria</taxon>
        <taxon>Bacillati</taxon>
        <taxon>Bacillota</taxon>
        <taxon>Tissierellia</taxon>
        <taxon>Tissierellales</taxon>
        <taxon>Peptoniphilaceae</taxon>
        <taxon>Peptoniphilus</taxon>
    </lineage>
</organism>
<proteinExistence type="predicted"/>
<reference evidence="1 2" key="1">
    <citation type="submission" date="2021-06" db="EMBL/GenBank/DDBJ databases">
        <authorList>
            <person name="Sun Q."/>
            <person name="Li D."/>
        </authorList>
    </citation>
    <scope>NUCLEOTIDE SEQUENCE [LARGE SCALE GENOMIC DNA]</scope>
    <source>
        <strain evidence="1 2">MSJ-1</strain>
    </source>
</reference>
<dbReference type="Proteomes" id="UP000783742">
    <property type="component" value="Unassembled WGS sequence"/>
</dbReference>
<protein>
    <recommendedName>
        <fullName evidence="3">Major capsid protein</fullName>
    </recommendedName>
</protein>